<organism evidence="1">
    <name type="scientific">Solanum chacoense</name>
    <name type="common">Chaco potato</name>
    <dbReference type="NCBI Taxonomy" id="4108"/>
    <lineage>
        <taxon>Eukaryota</taxon>
        <taxon>Viridiplantae</taxon>
        <taxon>Streptophyta</taxon>
        <taxon>Embryophyta</taxon>
        <taxon>Tracheophyta</taxon>
        <taxon>Spermatophyta</taxon>
        <taxon>Magnoliopsida</taxon>
        <taxon>eudicotyledons</taxon>
        <taxon>Gunneridae</taxon>
        <taxon>Pentapetalae</taxon>
        <taxon>asterids</taxon>
        <taxon>lamiids</taxon>
        <taxon>Solanales</taxon>
        <taxon>Solanaceae</taxon>
        <taxon>Solanoideae</taxon>
        <taxon>Solaneae</taxon>
        <taxon>Solanum</taxon>
    </lineage>
</organism>
<evidence type="ECO:0000313" key="1">
    <source>
        <dbReference type="EMBL" id="JAP20498.1"/>
    </source>
</evidence>
<name>A0A0V0HJ51_SOLCH</name>
<sequence length="77" mass="9033">MIGQLLFWNIRSVNSQHSFERVIDMNIRYNFAFIALLEPFQDPGEIEQYKRRLGFDRVAVNSSAKIWVFGKIIGKGR</sequence>
<dbReference type="EMBL" id="GEDG01018778">
    <property type="protein sequence ID" value="JAP20498.1"/>
    <property type="molecule type" value="Transcribed_RNA"/>
</dbReference>
<proteinExistence type="predicted"/>
<accession>A0A0V0HJ51</accession>
<dbReference type="AlphaFoldDB" id="A0A0V0HJ51"/>
<protein>
    <submittedName>
        <fullName evidence="1">Putative ovule protein</fullName>
    </submittedName>
</protein>
<reference evidence="1" key="1">
    <citation type="submission" date="2015-12" db="EMBL/GenBank/DDBJ databases">
        <title>Gene expression during late stages of embryo sac development: a critical building block for successful pollen-pistil interactions.</title>
        <authorList>
            <person name="Liu Y."/>
            <person name="Joly V."/>
            <person name="Sabar M."/>
            <person name="Matton D.P."/>
        </authorList>
    </citation>
    <scope>NUCLEOTIDE SEQUENCE</scope>
</reference>